<feature type="disulfide bond" evidence="5">
    <location>
        <begin position="2004"/>
        <end position="2013"/>
    </location>
</feature>
<evidence type="ECO:0000256" key="1">
    <source>
        <dbReference type="ARBA" id="ARBA00004613"/>
    </source>
</evidence>
<dbReference type="PROSITE" id="PS50060">
    <property type="entry name" value="MAM_2"/>
    <property type="match status" value="9"/>
</dbReference>
<evidence type="ECO:0000313" key="10">
    <source>
        <dbReference type="Proteomes" id="UP001152795"/>
    </source>
</evidence>
<keyword evidence="2" id="KW-0964">Secreted</keyword>
<dbReference type="PROSITE" id="PS01209">
    <property type="entry name" value="LDLRA_1"/>
    <property type="match status" value="5"/>
</dbReference>
<evidence type="ECO:0000256" key="2">
    <source>
        <dbReference type="ARBA" id="ARBA00022525"/>
    </source>
</evidence>
<dbReference type="SMART" id="SM00192">
    <property type="entry name" value="LDLa"/>
    <property type="match status" value="12"/>
</dbReference>
<feature type="transmembrane region" description="Helical" evidence="8">
    <location>
        <begin position="2093"/>
        <end position="2117"/>
    </location>
</feature>
<feature type="disulfide bond" evidence="6">
    <location>
        <begin position="1868"/>
        <end position="1883"/>
    </location>
</feature>
<dbReference type="CDD" id="cd00112">
    <property type="entry name" value="LDLa"/>
    <property type="match status" value="8"/>
</dbReference>
<feature type="region of interest" description="Disordered" evidence="7">
    <location>
        <begin position="1683"/>
        <end position="1707"/>
    </location>
</feature>
<dbReference type="Proteomes" id="UP001152795">
    <property type="component" value="Unassembled WGS sequence"/>
</dbReference>
<dbReference type="InterPro" id="IPR000742">
    <property type="entry name" value="EGF"/>
</dbReference>
<dbReference type="CDD" id="cd06263">
    <property type="entry name" value="MAM"/>
    <property type="match status" value="9"/>
</dbReference>
<dbReference type="Gene3D" id="4.10.400.10">
    <property type="entry name" value="Low-density Lipoprotein Receptor"/>
    <property type="match status" value="9"/>
</dbReference>
<dbReference type="InterPro" id="IPR013320">
    <property type="entry name" value="ConA-like_dom_sf"/>
</dbReference>
<dbReference type="InterPro" id="IPR023415">
    <property type="entry name" value="LDLR_class-A_CS"/>
</dbReference>
<dbReference type="Gene3D" id="2.40.128.620">
    <property type="match status" value="1"/>
</dbReference>
<evidence type="ECO:0000256" key="8">
    <source>
        <dbReference type="SAM" id="Phobius"/>
    </source>
</evidence>
<dbReference type="InterPro" id="IPR051560">
    <property type="entry name" value="MAM_domain-containing"/>
</dbReference>
<feature type="disulfide bond" evidence="6">
    <location>
        <begin position="996"/>
        <end position="1011"/>
    </location>
</feature>
<dbReference type="PANTHER" id="PTHR23282:SF142">
    <property type="entry name" value="MAM DOMAIN-CONTAINING PROTEIN"/>
    <property type="match status" value="1"/>
</dbReference>
<organism evidence="9 10">
    <name type="scientific">Paramuricea clavata</name>
    <name type="common">Red gorgonian</name>
    <name type="synonym">Violescent sea-whip</name>
    <dbReference type="NCBI Taxonomy" id="317549"/>
    <lineage>
        <taxon>Eukaryota</taxon>
        <taxon>Metazoa</taxon>
        <taxon>Cnidaria</taxon>
        <taxon>Anthozoa</taxon>
        <taxon>Octocorallia</taxon>
        <taxon>Malacalcyonacea</taxon>
        <taxon>Plexauridae</taxon>
        <taxon>Paramuricea</taxon>
    </lineage>
</organism>
<feature type="disulfide bond" evidence="6">
    <location>
        <begin position="1429"/>
        <end position="1447"/>
    </location>
</feature>
<comment type="caution">
    <text evidence="5">Lacks conserved residue(s) required for the propagation of feature annotation.</text>
</comment>
<keyword evidence="3" id="KW-0677">Repeat</keyword>
<dbReference type="PRINTS" id="PR00261">
    <property type="entry name" value="LDLRECEPTOR"/>
</dbReference>
<dbReference type="PROSITE" id="PS50068">
    <property type="entry name" value="LDLRA_2"/>
    <property type="match status" value="11"/>
</dbReference>
<gene>
    <name evidence="9" type="ORF">PACLA_8A032387</name>
</gene>
<dbReference type="Gene3D" id="2.60.120.200">
    <property type="match status" value="9"/>
</dbReference>
<evidence type="ECO:0000313" key="9">
    <source>
        <dbReference type="EMBL" id="CAB4000029.1"/>
    </source>
</evidence>
<comment type="caution">
    <text evidence="9">The sequence shown here is derived from an EMBL/GenBank/DDBJ whole genome shotgun (WGS) entry which is preliminary data.</text>
</comment>
<evidence type="ECO:0000256" key="5">
    <source>
        <dbReference type="PROSITE-ProRule" id="PRU00076"/>
    </source>
</evidence>
<dbReference type="FunFam" id="2.60.120.200:FF:000182">
    <property type="entry name" value="MAM and LDL-receptor class A domain-containing protein 1"/>
    <property type="match status" value="1"/>
</dbReference>
<dbReference type="InterPro" id="IPR036055">
    <property type="entry name" value="LDL_receptor-like_sf"/>
</dbReference>
<dbReference type="InterPro" id="IPR000998">
    <property type="entry name" value="MAM_dom"/>
</dbReference>
<keyword evidence="8" id="KW-0812">Transmembrane</keyword>
<feature type="disulfide bond" evidence="6">
    <location>
        <begin position="1198"/>
        <end position="1216"/>
    </location>
</feature>
<feature type="compositionally biased region" description="Low complexity" evidence="7">
    <location>
        <begin position="1692"/>
        <end position="1701"/>
    </location>
</feature>
<feature type="disulfide bond" evidence="6">
    <location>
        <begin position="1648"/>
        <end position="1663"/>
    </location>
</feature>
<feature type="disulfide bond" evidence="6">
    <location>
        <begin position="564"/>
        <end position="579"/>
    </location>
</feature>
<dbReference type="SMART" id="SM00137">
    <property type="entry name" value="MAM"/>
    <property type="match status" value="8"/>
</dbReference>
<name>A0A7D9E3T8_PARCT</name>
<dbReference type="OrthoDB" id="412155at2759"/>
<keyword evidence="4 5" id="KW-1015">Disulfide bond</keyword>
<keyword evidence="5" id="KW-0245">EGF-like domain</keyword>
<dbReference type="Pfam" id="PF00057">
    <property type="entry name" value="Ldl_recept_a"/>
    <property type="match status" value="6"/>
</dbReference>
<keyword evidence="8" id="KW-0472">Membrane</keyword>
<feature type="disulfide bond" evidence="6">
    <location>
        <begin position="766"/>
        <end position="781"/>
    </location>
</feature>
<reference evidence="9" key="1">
    <citation type="submission" date="2020-04" db="EMBL/GenBank/DDBJ databases">
        <authorList>
            <person name="Alioto T."/>
            <person name="Alioto T."/>
            <person name="Gomez Garrido J."/>
        </authorList>
    </citation>
    <scope>NUCLEOTIDE SEQUENCE</scope>
    <source>
        <strain evidence="9">A484AB</strain>
    </source>
</reference>
<dbReference type="EMBL" id="CACRXK020003734">
    <property type="protein sequence ID" value="CAB4000029.1"/>
    <property type="molecule type" value="Genomic_DNA"/>
</dbReference>
<keyword evidence="8" id="KW-1133">Transmembrane helix</keyword>
<feature type="disulfide bond" evidence="6">
    <location>
        <begin position="338"/>
        <end position="353"/>
    </location>
</feature>
<feature type="disulfide bond" evidence="6">
    <location>
        <begin position="1422"/>
        <end position="1434"/>
    </location>
</feature>
<dbReference type="PROSITE" id="PS50026">
    <property type="entry name" value="EGF_3"/>
    <property type="match status" value="1"/>
</dbReference>
<dbReference type="SUPFAM" id="SSF49899">
    <property type="entry name" value="Concanavalin A-like lectins/glucanases"/>
    <property type="match status" value="9"/>
</dbReference>
<dbReference type="PANTHER" id="PTHR23282">
    <property type="entry name" value="APICAL ENDOSOMAL GLYCOPROTEIN PRECURSOR"/>
    <property type="match status" value="1"/>
</dbReference>
<dbReference type="GO" id="GO:0005576">
    <property type="term" value="C:extracellular region"/>
    <property type="evidence" value="ECO:0007669"/>
    <property type="project" value="UniProtKB-SubCell"/>
</dbReference>
<dbReference type="PROSITE" id="PS00022">
    <property type="entry name" value="EGF_1"/>
    <property type="match status" value="1"/>
</dbReference>
<proteinExistence type="predicted"/>
<sequence length="2223" mass="246907">MNDTAVLKSPLIQSTKTCTMRFYYHMYGDHIGTLNIYRVVGSVKSLLWTESGENGRRWIKKTIDLSASSTGFYVIIEGITGSSYKGDIAIDDISFTPECQPKIVIPTPTPNPCSNGGFKCKGSSTCISSNKKCDFNYDCNDHSDESAEVCGSPCTFETSSCGWNEAKPNNFDWTRFHGCTAQSRTCRDASDNTAGFYMYVTSLTGISGSEAVLKSPVYQKSSPTCVFEFYYRMTSTFSETLTLYLNTGSRKTAIWKTAIWTRTGHHGYVWHKSEVAVGGHTSPFTLTFENKHDGSYSGDIAVDSVTMKNCDQQASCTGGRTKKCKNNNNYCYSEAQTCDLTNDCGDNTDETSCTNIRCNFDSGLCKWRNVKGEDNFDWTRNQGSTGSFGTGPSTDHTTGKGYYMYIEVSGKRQGDKAWLVSSPMAAPSGTCTLRLWYHMKGSRIQDLNIWYRTYKGGPLYAVASKSGTMGDVWYKMTTTINLGTKNNGRPFEVIIEGVRGNGYQGDVAVDDISFGSDCQVSGGVIPTSEVPLTTKPPTPKPNNCGANQFGCWSNGQCIASSKVCDFTLDCPDNSDERFCPPTCDFEWGRCGWKEAADDSDHFDWRRRKGSTPSIGTGPTTDHTTNSTNGYYLYIEASAGAAYQNAKLISPVFRKAYSQCALQLWYHMYGPTIGSLRVYLNATGQTTQHWVKYGDQGNKWQKTTIGIGKQNNPFRIIIQATRGQSYSGDIAIDDLLFTGCGLPVTGKCRPEEFTCQRGSCTKTTYLCDFNDDCGDNSDELNCGNYQARCNFQIDGQCPWTNSKEDDFDWKRIKGATASFNTGPQFDHTNSDSTGYYIYLETSYPRRYGDKAWYISPTFQSRVSLDKCNLRFFYHMYGATIGQLNVYIRTYVNGTLGKPLWSAKSEQGSVWKRGSVSLVSQRPFEVVIEGFVGDDYRGDIALDDLSFTAECVPYSGTLPVQPDVGTTVRPTNPHSCSPVQFNCYQSGSSTCVSKQKVCDFSSDCPGGEDENGCVKPFSNFNNGDLGNWQIDVADTSGGGSSRRLLALSYRWGPIQADDTVDPNLDHTFNGKPYGWYLKADASAAEYSGSVTTLRSRMISSTGPQCTLEFWYYMAGSSVGTLSLLTNDIGSSVLWPRSGHQGSQWKKGMVKIGSRRNFQVVFQSKSNKAAHSDINLDDIKFTNCKPLSVEVPCKPTVEFQCELGGCTNVTRVCDYGLDCMNGDDSDEMKCDAYPGRCDFEHGLCAWEQDTTDEFDWTRNTGYTPSYSTGPITDHTTGQATGHYMYTETSWPRKPGDRARLITPVIKSESKGCRLRFYYHMKGDHIGWLVVYVRKSYNDLKSIQVLLNITGEQDDFWRRADVPISSASEFEIVIEGVRGTSYTGDISIDDVSLTPGCKVCPKCTPIDGKPSPTPFGPHTRPSNSPCTTTQFACQNLKCVEREQVCDFKDSCGDNSDEVACGTSCTFEDDYCYQGWRNPTGSDNTDWIRKKGPPQNFQTGPKIDHTTGTETGYYMNFDSFRGKEGTKAQLVSYRYYAADPHCRMSFWYYMAGTSVGSLSVKLKLADKSKYMVLYELKKSQGESWKNANLSIKAHKEFEIIFEASRGQSYDGIIALDDIKFYNCFADAARPCNENELKCQGAHSYCINRLYKVCDFVNDCDEKDDEKNCDKEPNNCNFDKDMCNFESPPGAKKWSRNTTTSSPGTGTKSDHTTGKGSFIFVDSSKFQPFDQVILRQKAPQGEIFAPGDGVCLMRFYYKMWGSQHMGRLQLFMVTKGKLYNFKSEVWKTRGDVNNANWIRVDVPLDSPQKFSIEFVATMGSGERGDIVLDDISFSHGCSVGGTPAPPVTRGPDQCPSDMFKCVRSGLCIPNTWKCDQTSDCDDSSDEQNCHFTTSAPSPTKFSCHKSLYQCKGTTTCIPRYQLCDHVIDCTNQDDELQDFCELRNEDNKDLYYCAPKKLFLIAGSICDRKQDCLDYGDEIGCQGCPHAFCQNNSNCITSSADKWTAPTCKCPKGVTGNRCQNYSKRCPNNTYPCLVKGAPQKCLTYDQLCDKTNDCSNGFDENKDRCCALKGIECANFTTSAPSPKSGASTNNNTDKKSWVVPVAVVAAIVLTAVVLIAAYVLVKRRRKKLTLFSVFYDPNRNQDGETSKVPPSGGVVNVSEGIGNPVYDEDRPLEGFSMSDVDTNMFVTDDSFTVPRLSIKIFQVLSTFTGYNLYTSRGTSKKTDSTSE</sequence>
<dbReference type="SUPFAM" id="SSF57424">
    <property type="entry name" value="LDL receptor-like module"/>
    <property type="match status" value="7"/>
</dbReference>
<feature type="disulfide bond" evidence="6">
    <location>
        <begin position="1441"/>
        <end position="1456"/>
    </location>
</feature>
<feature type="disulfide bond" evidence="6">
    <location>
        <begin position="747"/>
        <end position="759"/>
    </location>
</feature>
<evidence type="ECO:0000256" key="7">
    <source>
        <dbReference type="SAM" id="MobiDB-lite"/>
    </source>
</evidence>
<evidence type="ECO:0000256" key="3">
    <source>
        <dbReference type="ARBA" id="ARBA00022737"/>
    </source>
</evidence>
<feature type="disulfide bond" evidence="6">
    <location>
        <begin position="754"/>
        <end position="772"/>
    </location>
</feature>
<dbReference type="GO" id="GO:0016020">
    <property type="term" value="C:membrane"/>
    <property type="evidence" value="ECO:0007669"/>
    <property type="project" value="InterPro"/>
</dbReference>
<keyword evidence="10" id="KW-1185">Reference proteome</keyword>
<accession>A0A7D9E3T8</accession>
<dbReference type="Pfam" id="PF00629">
    <property type="entry name" value="MAM"/>
    <property type="match status" value="9"/>
</dbReference>
<comment type="subcellular location">
    <subcellularLocation>
        <location evidence="1">Secreted</location>
    </subcellularLocation>
</comment>
<protein>
    <submittedName>
        <fullName evidence="9">MAM and LDL-receptor class A domain-containing 2</fullName>
    </submittedName>
</protein>
<evidence type="ECO:0000256" key="6">
    <source>
        <dbReference type="PROSITE-ProRule" id="PRU00124"/>
    </source>
</evidence>
<dbReference type="InterPro" id="IPR002172">
    <property type="entry name" value="LDrepeatLR_classA_rpt"/>
</dbReference>
<evidence type="ECO:0000256" key="4">
    <source>
        <dbReference type="ARBA" id="ARBA00023157"/>
    </source>
</evidence>